<sequence>MAVVTLEEVLTHQTRPWLALYGVMLKPRRHTEQHINEEDLAPIQRLLTDELMTIIFSRLGPYTLGQAACVCRQWRSLTDHQQHWHAACEQAYGLCHKDVSCCLQTVRKSFRGSWRRFFLEQPHLRYEGLYVSRNTYIRQGSSEWRRERSCYLVTYFRYFRFFPDGTLLYRTSPLTVSKVAKSMQARSSTAGAAAPSAKQKLDQHVYAGRYVIKGGKLFVIIVYPNSRSTEVRARCNIRGVPLLGAANRLDLEELASFDREQGSSASMLRQGEGGWGSA</sequence>
<dbReference type="Pfam" id="PF12937">
    <property type="entry name" value="F-box-like"/>
    <property type="match status" value="1"/>
</dbReference>
<proteinExistence type="predicted"/>
<organism evidence="3 4">
    <name type="scientific">Tetradesmus obliquus</name>
    <name type="common">Green alga</name>
    <name type="synonym">Acutodesmus obliquus</name>
    <dbReference type="NCBI Taxonomy" id="3088"/>
    <lineage>
        <taxon>Eukaryota</taxon>
        <taxon>Viridiplantae</taxon>
        <taxon>Chlorophyta</taxon>
        <taxon>core chlorophytes</taxon>
        <taxon>Chlorophyceae</taxon>
        <taxon>CS clade</taxon>
        <taxon>Sphaeropleales</taxon>
        <taxon>Scenedesmaceae</taxon>
        <taxon>Tetradesmus</taxon>
    </lineage>
</organism>
<accession>A0ABY8UDP3</accession>
<feature type="domain" description="F-box" evidence="2">
    <location>
        <begin position="47"/>
        <end position="87"/>
    </location>
</feature>
<dbReference type="InterPro" id="IPR045464">
    <property type="entry name" value="Hrt3/FBXO9_C"/>
</dbReference>
<dbReference type="Gene3D" id="1.20.1280.50">
    <property type="match status" value="1"/>
</dbReference>
<evidence type="ECO:0000313" key="3">
    <source>
        <dbReference type="EMBL" id="WIA19484.1"/>
    </source>
</evidence>
<protein>
    <recommendedName>
        <fullName evidence="2">F-box domain-containing protein</fullName>
    </recommendedName>
</protein>
<dbReference type="Proteomes" id="UP001244341">
    <property type="component" value="Chromosome 10b"/>
</dbReference>
<reference evidence="3 4" key="1">
    <citation type="submission" date="2023-05" db="EMBL/GenBank/DDBJ databases">
        <title>A 100% complete, gapless, phased diploid assembly of the Scenedesmus obliquus UTEX 3031 genome.</title>
        <authorList>
            <person name="Biondi T.C."/>
            <person name="Hanschen E.R."/>
            <person name="Kwon T."/>
            <person name="Eng W."/>
            <person name="Kruse C.P.S."/>
            <person name="Koehler S.I."/>
            <person name="Kunde Y."/>
            <person name="Gleasner C.D."/>
            <person name="You Mak K.T."/>
            <person name="Polle J."/>
            <person name="Hovde B.T."/>
            <person name="Starkenburg S.R."/>
        </authorList>
    </citation>
    <scope>NUCLEOTIDE SEQUENCE [LARGE SCALE GENOMIC DNA]</scope>
    <source>
        <strain evidence="3 4">DOE0152z</strain>
    </source>
</reference>
<dbReference type="EMBL" id="CP126217">
    <property type="protein sequence ID" value="WIA19484.1"/>
    <property type="molecule type" value="Genomic_DNA"/>
</dbReference>
<dbReference type="PANTHER" id="PTHR12874:SF9">
    <property type="entry name" value="F-BOX ONLY PROTEIN 48"/>
    <property type="match status" value="1"/>
</dbReference>
<dbReference type="InterPro" id="IPR036047">
    <property type="entry name" value="F-box-like_dom_sf"/>
</dbReference>
<gene>
    <name evidence="3" type="ORF">OEZ85_004096</name>
</gene>
<dbReference type="SMART" id="SM00256">
    <property type="entry name" value="FBOX"/>
    <property type="match status" value="1"/>
</dbReference>
<keyword evidence="4" id="KW-1185">Reference proteome</keyword>
<keyword evidence="1" id="KW-0833">Ubl conjugation pathway</keyword>
<evidence type="ECO:0000256" key="1">
    <source>
        <dbReference type="ARBA" id="ARBA00022786"/>
    </source>
</evidence>
<dbReference type="PANTHER" id="PTHR12874">
    <property type="entry name" value="F-BOX ONLY PROTEIN 48-RELATED"/>
    <property type="match status" value="1"/>
</dbReference>
<dbReference type="Pfam" id="PF19270">
    <property type="entry name" value="FBO_C"/>
    <property type="match status" value="1"/>
</dbReference>
<dbReference type="SUPFAM" id="SSF81383">
    <property type="entry name" value="F-box domain"/>
    <property type="match status" value="1"/>
</dbReference>
<name>A0ABY8UDP3_TETOB</name>
<evidence type="ECO:0000259" key="2">
    <source>
        <dbReference type="SMART" id="SM00256"/>
    </source>
</evidence>
<dbReference type="InterPro" id="IPR001810">
    <property type="entry name" value="F-box_dom"/>
</dbReference>
<evidence type="ECO:0000313" key="4">
    <source>
        <dbReference type="Proteomes" id="UP001244341"/>
    </source>
</evidence>